<keyword evidence="2" id="KW-1185">Reference proteome</keyword>
<reference evidence="1 2" key="1">
    <citation type="submission" date="2019-03" db="EMBL/GenBank/DDBJ databases">
        <title>Deep-cultivation of Planctomycetes and their phenomic and genomic characterization uncovers novel biology.</title>
        <authorList>
            <person name="Wiegand S."/>
            <person name="Jogler M."/>
            <person name="Boedeker C."/>
            <person name="Pinto D."/>
            <person name="Vollmers J."/>
            <person name="Rivas-Marin E."/>
            <person name="Kohn T."/>
            <person name="Peeters S.H."/>
            <person name="Heuer A."/>
            <person name="Rast P."/>
            <person name="Oberbeckmann S."/>
            <person name="Bunk B."/>
            <person name="Jeske O."/>
            <person name="Meyerdierks A."/>
            <person name="Storesund J.E."/>
            <person name="Kallscheuer N."/>
            <person name="Luecker S."/>
            <person name="Lage O.M."/>
            <person name="Pohl T."/>
            <person name="Merkel B.J."/>
            <person name="Hornburger P."/>
            <person name="Mueller R.-W."/>
            <person name="Bruemmer F."/>
            <person name="Labrenz M."/>
            <person name="Spormann A.M."/>
            <person name="Op den Camp H."/>
            <person name="Overmann J."/>
            <person name="Amann R."/>
            <person name="Jetten M.S.M."/>
            <person name="Mascher T."/>
            <person name="Medema M.H."/>
            <person name="Devos D.P."/>
            <person name="Kaster A.-K."/>
            <person name="Ovreas L."/>
            <person name="Rohde M."/>
            <person name="Galperin M.Y."/>
            <person name="Jogler C."/>
        </authorList>
    </citation>
    <scope>NUCLEOTIDE SEQUENCE [LARGE SCALE GENOMIC DNA]</scope>
    <source>
        <strain evidence="1 2">Enr10</strain>
    </source>
</reference>
<organism evidence="1 2">
    <name type="scientific">Gimesia panareensis</name>
    <dbReference type="NCBI Taxonomy" id="2527978"/>
    <lineage>
        <taxon>Bacteria</taxon>
        <taxon>Pseudomonadati</taxon>
        <taxon>Planctomycetota</taxon>
        <taxon>Planctomycetia</taxon>
        <taxon>Planctomycetales</taxon>
        <taxon>Planctomycetaceae</taxon>
        <taxon>Gimesia</taxon>
    </lineage>
</organism>
<proteinExistence type="predicted"/>
<dbReference type="AlphaFoldDB" id="A0A517QDP9"/>
<dbReference type="RefSeq" id="WP_145114118.1">
    <property type="nucleotide sequence ID" value="NZ_CP036277.1"/>
</dbReference>
<dbReference type="EMBL" id="CP037421">
    <property type="protein sequence ID" value="QDT29734.1"/>
    <property type="molecule type" value="Genomic_DNA"/>
</dbReference>
<accession>A0A518ADT5</accession>
<sequence length="171" mass="19313">MTTQQDQMTTEQRARTMIIIWFAMIMGVVVFAVIAGVKGQDQQPQEDMLLTMVGMGMAAFMFVVSLIVPNIVANQQFRAALQRGRYETDEEKQQAMNDLESVFMTKFLIGMALLEGGAFINLVFYLVEGKILAYIPVAILVAFMIASKPSQAKLEAWIRNQMENYNLENQN</sequence>
<protein>
    <submittedName>
        <fullName evidence="1">Uncharacterized protein</fullName>
    </submittedName>
</protein>
<dbReference type="Proteomes" id="UP000315647">
    <property type="component" value="Chromosome"/>
</dbReference>
<evidence type="ECO:0000313" key="2">
    <source>
        <dbReference type="Proteomes" id="UP000315647"/>
    </source>
</evidence>
<name>A0A517QDP9_9PLAN</name>
<gene>
    <name evidence="1" type="ORF">Enr10x_50890</name>
</gene>
<evidence type="ECO:0000313" key="1">
    <source>
        <dbReference type="EMBL" id="QDT29734.1"/>
    </source>
</evidence>
<accession>A0A517QDP9</accession>